<evidence type="ECO:0000313" key="4">
    <source>
        <dbReference type="Proteomes" id="UP000054477"/>
    </source>
</evidence>
<feature type="region of interest" description="Disordered" evidence="1">
    <location>
        <begin position="84"/>
        <end position="122"/>
    </location>
</feature>
<evidence type="ECO:0000313" key="3">
    <source>
        <dbReference type="EMBL" id="KIK00928.1"/>
    </source>
</evidence>
<dbReference type="PANTHER" id="PTHR34409:SF1">
    <property type="entry name" value="MYB-LIKE DOMAIN-CONTAINING PROTEIN"/>
    <property type="match status" value="1"/>
</dbReference>
<dbReference type="HOGENOM" id="CLU_765186_0_0_1"/>
<evidence type="ECO:0000259" key="2">
    <source>
        <dbReference type="Pfam" id="PF20681"/>
    </source>
</evidence>
<dbReference type="Pfam" id="PF20681">
    <property type="entry name" value="DUF6818"/>
    <property type="match status" value="1"/>
</dbReference>
<reference evidence="4" key="2">
    <citation type="submission" date="2015-01" db="EMBL/GenBank/DDBJ databases">
        <title>Evolutionary Origins and Diversification of the Mycorrhizal Mutualists.</title>
        <authorList>
            <consortium name="DOE Joint Genome Institute"/>
            <consortium name="Mycorrhizal Genomics Consortium"/>
            <person name="Kohler A."/>
            <person name="Kuo A."/>
            <person name="Nagy L.G."/>
            <person name="Floudas D."/>
            <person name="Copeland A."/>
            <person name="Barry K.W."/>
            <person name="Cichocki N."/>
            <person name="Veneault-Fourrey C."/>
            <person name="LaButti K."/>
            <person name="Lindquist E.A."/>
            <person name="Lipzen A."/>
            <person name="Lundell T."/>
            <person name="Morin E."/>
            <person name="Murat C."/>
            <person name="Riley R."/>
            <person name="Ohm R."/>
            <person name="Sun H."/>
            <person name="Tunlid A."/>
            <person name="Henrissat B."/>
            <person name="Grigoriev I.V."/>
            <person name="Hibbett D.S."/>
            <person name="Martin F."/>
        </authorList>
    </citation>
    <scope>NUCLEOTIDE SEQUENCE [LARGE SCALE GENOMIC DNA]</scope>
    <source>
        <strain evidence="4">LaAM-08-1</strain>
    </source>
</reference>
<dbReference type="EMBL" id="KN838616">
    <property type="protein sequence ID" value="KIK00928.1"/>
    <property type="molecule type" value="Genomic_DNA"/>
</dbReference>
<dbReference type="STRING" id="1095629.A0A0C9XYN6"/>
<feature type="domain" description="DUF6818" evidence="2">
    <location>
        <begin position="206"/>
        <end position="256"/>
    </location>
</feature>
<dbReference type="AlphaFoldDB" id="A0A0C9XYN6"/>
<name>A0A0C9XYN6_9AGAR</name>
<accession>A0A0C9XYN6</accession>
<dbReference type="PANTHER" id="PTHR34409">
    <property type="entry name" value="SET DOMAIN-CONTAINING PROTEIN"/>
    <property type="match status" value="1"/>
</dbReference>
<evidence type="ECO:0000256" key="1">
    <source>
        <dbReference type="SAM" id="MobiDB-lite"/>
    </source>
</evidence>
<dbReference type="Proteomes" id="UP000054477">
    <property type="component" value="Unassembled WGS sequence"/>
</dbReference>
<feature type="region of interest" description="Disordered" evidence="1">
    <location>
        <begin position="140"/>
        <end position="188"/>
    </location>
</feature>
<feature type="compositionally biased region" description="Low complexity" evidence="1">
    <location>
        <begin position="102"/>
        <end position="116"/>
    </location>
</feature>
<reference evidence="3 4" key="1">
    <citation type="submission" date="2014-04" db="EMBL/GenBank/DDBJ databases">
        <authorList>
            <consortium name="DOE Joint Genome Institute"/>
            <person name="Kuo A."/>
            <person name="Kohler A."/>
            <person name="Nagy L.G."/>
            <person name="Floudas D."/>
            <person name="Copeland A."/>
            <person name="Barry K.W."/>
            <person name="Cichocki N."/>
            <person name="Veneault-Fourrey C."/>
            <person name="LaButti K."/>
            <person name="Lindquist E.A."/>
            <person name="Lipzen A."/>
            <person name="Lundell T."/>
            <person name="Morin E."/>
            <person name="Murat C."/>
            <person name="Sun H."/>
            <person name="Tunlid A."/>
            <person name="Henrissat B."/>
            <person name="Grigoriev I.V."/>
            <person name="Hibbett D.S."/>
            <person name="Martin F."/>
            <person name="Nordberg H.P."/>
            <person name="Cantor M.N."/>
            <person name="Hua S.X."/>
        </authorList>
    </citation>
    <scope>NUCLEOTIDE SEQUENCE [LARGE SCALE GENOMIC DNA]</scope>
    <source>
        <strain evidence="3 4">LaAM-08-1</strain>
    </source>
</reference>
<dbReference type="InterPro" id="IPR049203">
    <property type="entry name" value="DUF6818"/>
</dbReference>
<protein>
    <recommendedName>
        <fullName evidence="2">DUF6818 domain-containing protein</fullName>
    </recommendedName>
</protein>
<keyword evidence="4" id="KW-1185">Reference proteome</keyword>
<organism evidence="3 4">
    <name type="scientific">Laccaria amethystina LaAM-08-1</name>
    <dbReference type="NCBI Taxonomy" id="1095629"/>
    <lineage>
        <taxon>Eukaryota</taxon>
        <taxon>Fungi</taxon>
        <taxon>Dikarya</taxon>
        <taxon>Basidiomycota</taxon>
        <taxon>Agaricomycotina</taxon>
        <taxon>Agaricomycetes</taxon>
        <taxon>Agaricomycetidae</taxon>
        <taxon>Agaricales</taxon>
        <taxon>Agaricineae</taxon>
        <taxon>Hydnangiaceae</taxon>
        <taxon>Laccaria</taxon>
    </lineage>
</organism>
<proteinExistence type="predicted"/>
<dbReference type="OrthoDB" id="99432at2759"/>
<gene>
    <name evidence="3" type="ORF">K443DRAFT_122627</name>
</gene>
<sequence length="362" mass="39380">MPSPVNATQQQSYIDEHGNHYSHFSGHAQLGAMNPLVSRQVQLPNFHDGFVGGGLSGTQQHPNSLGYAPDVQYGFPAHSMGIYQHTHTPHIPHNFGHARQNSSASSCPAAEPASTPLSNDGGDDFPFPCRLLGRMPHPPASKVAGVCRSESKGKGKQNAVNPPVPSGLGNRKRKASTPAPQSAEVKKARGCATGAANYSPEDLEVRTAKSLELKFKQLVKTSKPTGDAECPPHVQHAHEIEKLMNEKAGSRDLDNGDIVDASDAIIVTSDDEDNKPVDTKNLLATISHALDPDTWRARNEEHSVNALQTSQIFTLTSQLCEAQWVADDLRNQLMEADRQRNAAERRADRTELFEMITERRGT</sequence>